<protein>
    <submittedName>
        <fullName evidence="1">Uncharacterized protein</fullName>
    </submittedName>
</protein>
<accession>A0A0F9CVP1</accession>
<proteinExistence type="predicted"/>
<evidence type="ECO:0000313" key="1">
    <source>
        <dbReference type="EMBL" id="KKL53344.1"/>
    </source>
</evidence>
<reference evidence="1" key="1">
    <citation type="journal article" date="2015" name="Nature">
        <title>Complex archaea that bridge the gap between prokaryotes and eukaryotes.</title>
        <authorList>
            <person name="Spang A."/>
            <person name="Saw J.H."/>
            <person name="Jorgensen S.L."/>
            <person name="Zaremba-Niedzwiedzka K."/>
            <person name="Martijn J."/>
            <person name="Lind A.E."/>
            <person name="van Eijk R."/>
            <person name="Schleper C."/>
            <person name="Guy L."/>
            <person name="Ettema T.J."/>
        </authorList>
    </citation>
    <scope>NUCLEOTIDE SEQUENCE</scope>
</reference>
<dbReference type="EMBL" id="LAZR01031579">
    <property type="protein sequence ID" value="KKL53344.1"/>
    <property type="molecule type" value="Genomic_DNA"/>
</dbReference>
<feature type="non-terminal residue" evidence="1">
    <location>
        <position position="1"/>
    </location>
</feature>
<sequence length="118" mass="12827">AGIRGTYRVTADVTLSSGGGDLVIHPGLIDVIVDGDVVTIIGSTLNTQLERIIVRLAAGTAGVSKTQNATNTGDRAYSEYERMELKAQAELERMKNRREPRTSETFPKDGVVGLIYYR</sequence>
<gene>
    <name evidence="1" type="ORF">LCGC14_2276370</name>
</gene>
<comment type="caution">
    <text evidence="1">The sequence shown here is derived from an EMBL/GenBank/DDBJ whole genome shotgun (WGS) entry which is preliminary data.</text>
</comment>
<organism evidence="1">
    <name type="scientific">marine sediment metagenome</name>
    <dbReference type="NCBI Taxonomy" id="412755"/>
    <lineage>
        <taxon>unclassified sequences</taxon>
        <taxon>metagenomes</taxon>
        <taxon>ecological metagenomes</taxon>
    </lineage>
</organism>
<name>A0A0F9CVP1_9ZZZZ</name>
<dbReference type="AlphaFoldDB" id="A0A0F9CVP1"/>